<dbReference type="AlphaFoldDB" id="A0AB33IYA9"/>
<dbReference type="EMBL" id="AP035785">
    <property type="protein sequence ID" value="BFO70822.1"/>
    <property type="molecule type" value="Genomic_DNA"/>
</dbReference>
<name>A0AB33IYA9_9BACT</name>
<protein>
    <submittedName>
        <fullName evidence="1">DUF4856 domain-containing protein</fullName>
    </submittedName>
</protein>
<gene>
    <name evidence="1" type="ORF">GTC17253_07880</name>
</gene>
<dbReference type="InterPro" id="IPR032331">
    <property type="entry name" value="DUF4856"/>
</dbReference>
<dbReference type="PROSITE" id="PS51257">
    <property type="entry name" value="PROKAR_LIPOPROTEIN"/>
    <property type="match status" value="1"/>
</dbReference>
<sequence length="393" mass="44956">MKKYFLIGFVAALPLLVGSCNDGEGETVESSYFIPPIEEPAYSFSRNGSNNVDVLECEFVKEPIDRIYNSFLKKASIGNDVLLQDVMTIYTDYRDVVKPSQQVATSQIHAADAEKIRKDVLNMIYTSARIGGYKATENNIRTRPAEPGKTGYIGYNLGDVNIQFVDERGLAVAEAFKYMILGSIYIDKILNVHLDERFFESEEMRNKHENKEMPEGKNYTELEHHWDLAYGYYQFVQPLVRGEGLPALRGSEEKIRQAFVYGRIKLGIYDYKQVMEYLHIIRRELSRAIALRAVDYLIGANTLANIKEHVPNAFYFMAQGYGLIYAAQFLRKADGQPYISYAKANKLLNRLLQGKGFWDKDRLLKDVNSEGSLENIAHEIAHIYGFDINEIRK</sequence>
<accession>A0AB33IYA9</accession>
<dbReference type="Pfam" id="PF16148">
    <property type="entry name" value="DUF4856"/>
    <property type="match status" value="1"/>
</dbReference>
<evidence type="ECO:0000313" key="1">
    <source>
        <dbReference type="EMBL" id="BFO70822.1"/>
    </source>
</evidence>
<proteinExistence type="predicted"/>
<reference evidence="1" key="1">
    <citation type="submission" date="2024-07" db="EMBL/GenBank/DDBJ databases">
        <title>Complete genome sequence of Prevotella sp. YM-2024 GTC17253.</title>
        <authorList>
            <person name="Hayashi M."/>
            <person name="Muto Y."/>
            <person name="Tanaka K."/>
            <person name="Niwa H."/>
        </authorList>
    </citation>
    <scope>NUCLEOTIDE SEQUENCE</scope>
    <source>
        <strain evidence="1">GTC17253</strain>
    </source>
</reference>
<organism evidence="1">
    <name type="scientific">Prevotella sp. GTC17253</name>
    <dbReference type="NCBI Taxonomy" id="3236793"/>
    <lineage>
        <taxon>Bacteria</taxon>
        <taxon>Pseudomonadati</taxon>
        <taxon>Bacteroidota</taxon>
        <taxon>Bacteroidia</taxon>
        <taxon>Bacteroidales</taxon>
        <taxon>Prevotellaceae</taxon>
        <taxon>Prevotella</taxon>
    </lineage>
</organism>